<dbReference type="GO" id="GO:0071897">
    <property type="term" value="P:DNA biosynthetic process"/>
    <property type="evidence" value="ECO:0007669"/>
    <property type="project" value="UniProtKB-ARBA"/>
</dbReference>
<dbReference type="SUPFAM" id="SSF56672">
    <property type="entry name" value="DNA/RNA polymerases"/>
    <property type="match status" value="1"/>
</dbReference>
<dbReference type="EMBL" id="JABXBU010000011">
    <property type="protein sequence ID" value="KAF8790114.1"/>
    <property type="molecule type" value="Genomic_DNA"/>
</dbReference>
<dbReference type="PANTHER" id="PTHR37984:SF13">
    <property type="entry name" value="RIBONUCLEASE H"/>
    <property type="match status" value="1"/>
</dbReference>
<organism evidence="4 5">
    <name type="scientific">Argiope bruennichi</name>
    <name type="common">Wasp spider</name>
    <name type="synonym">Aranea bruennichi</name>
    <dbReference type="NCBI Taxonomy" id="94029"/>
    <lineage>
        <taxon>Eukaryota</taxon>
        <taxon>Metazoa</taxon>
        <taxon>Ecdysozoa</taxon>
        <taxon>Arthropoda</taxon>
        <taxon>Chelicerata</taxon>
        <taxon>Arachnida</taxon>
        <taxon>Araneae</taxon>
        <taxon>Araneomorphae</taxon>
        <taxon>Entelegynae</taxon>
        <taxon>Araneoidea</taxon>
        <taxon>Araneidae</taxon>
        <taxon>Argiope</taxon>
    </lineage>
</organism>
<dbReference type="InterPro" id="IPR043502">
    <property type="entry name" value="DNA/RNA_pol_sf"/>
</dbReference>
<dbReference type="Pfam" id="PF17919">
    <property type="entry name" value="RT_RNaseH_2"/>
    <property type="match status" value="1"/>
</dbReference>
<keyword evidence="5" id="KW-1185">Reference proteome</keyword>
<evidence type="ECO:0000313" key="5">
    <source>
        <dbReference type="Proteomes" id="UP000807504"/>
    </source>
</evidence>
<proteinExistence type="predicted"/>
<evidence type="ECO:0000259" key="2">
    <source>
        <dbReference type="Pfam" id="PF00078"/>
    </source>
</evidence>
<dbReference type="CDD" id="cd01647">
    <property type="entry name" value="RT_LTR"/>
    <property type="match status" value="1"/>
</dbReference>
<dbReference type="Pfam" id="PF00078">
    <property type="entry name" value="RVT_1"/>
    <property type="match status" value="1"/>
</dbReference>
<feature type="domain" description="Reverse transcriptase/retrotransposon-derived protein RNase H-like" evidence="3">
    <location>
        <begin position="188"/>
        <end position="239"/>
    </location>
</feature>
<dbReference type="GO" id="GO:0003824">
    <property type="term" value="F:catalytic activity"/>
    <property type="evidence" value="ECO:0007669"/>
    <property type="project" value="UniProtKB-KW"/>
</dbReference>
<dbReference type="Gene3D" id="3.30.70.270">
    <property type="match status" value="1"/>
</dbReference>
<dbReference type="InterPro" id="IPR000477">
    <property type="entry name" value="RT_dom"/>
</dbReference>
<name>A0A8T0FFP8_ARGBR</name>
<gene>
    <name evidence="4" type="ORF">HNY73_005187</name>
</gene>
<dbReference type="AlphaFoldDB" id="A0A8T0FFP8"/>
<dbReference type="Proteomes" id="UP000807504">
    <property type="component" value="Unassembled WGS sequence"/>
</dbReference>
<evidence type="ECO:0000259" key="3">
    <source>
        <dbReference type="Pfam" id="PF17919"/>
    </source>
</evidence>
<reference evidence="4" key="2">
    <citation type="submission" date="2020-06" db="EMBL/GenBank/DDBJ databases">
        <authorList>
            <person name="Sheffer M."/>
        </authorList>
    </citation>
    <scope>NUCLEOTIDE SEQUENCE</scope>
</reference>
<dbReference type="InterPro" id="IPR043128">
    <property type="entry name" value="Rev_trsase/Diguanyl_cyclase"/>
</dbReference>
<dbReference type="PANTHER" id="PTHR37984">
    <property type="entry name" value="PROTEIN CBG26694"/>
    <property type="match status" value="1"/>
</dbReference>
<comment type="caution">
    <text evidence="4">The sequence shown here is derived from an EMBL/GenBank/DDBJ whole genome shotgun (WGS) entry which is preliminary data.</text>
</comment>
<feature type="domain" description="Reverse transcriptase" evidence="2">
    <location>
        <begin position="64"/>
        <end position="181"/>
    </location>
</feature>
<accession>A0A8T0FFP8</accession>
<evidence type="ECO:0000313" key="4">
    <source>
        <dbReference type="EMBL" id="KAF8790114.1"/>
    </source>
</evidence>
<evidence type="ECO:0008006" key="6">
    <source>
        <dbReference type="Google" id="ProtNLM"/>
    </source>
</evidence>
<dbReference type="InterPro" id="IPR050951">
    <property type="entry name" value="Retrovirus_Pol_polyprotein"/>
</dbReference>
<dbReference type="InterPro" id="IPR041577">
    <property type="entry name" value="RT_RNaseH_2"/>
</dbReference>
<sequence>MKPNYKPVFFKPRPVPFALKERIETELKRLVAEDIIEPVVPVIKQNGNLRICGDYKVTINPGLKIEQYPLPRIEDIFAELSGGEFFTKIDLSEAYLQMLVDERDRHLLMINTHKVLFRYKRMNYGIALAPAVWQRAIEQVLSGIAGVHVFLDDITVTGRNDQEHFERLELVLQRLEEYGLRKGTKFLWTAECETAFKALKQEIASDRILCHYDPKLPLVLQTDASPVGIGAVSSHIMPDGLYRNEERTSEDKLTSVGNGQMDLAKGCRKQSSRLDTESILREFQEGEKVAVRNYSGPNKWKIGTIINRDGTLSYSIQVGNEIWKRHVDQIRKCGKSIELSQAATEIPIYDKELNYPDEPVSDDVAESKPPAPVPEVVPAPKDVPVSATPSDDMPPSPVPDASGKPKTDVPLRRSNRIRRPLERLHL</sequence>
<dbReference type="Gene3D" id="3.10.10.10">
    <property type="entry name" value="HIV Type 1 Reverse Transcriptase, subunit A, domain 1"/>
    <property type="match status" value="1"/>
</dbReference>
<reference evidence="4" key="1">
    <citation type="journal article" date="2020" name="bioRxiv">
        <title>Chromosome-level reference genome of the European wasp spider Argiope bruennichi: a resource for studies on range expansion and evolutionary adaptation.</title>
        <authorList>
            <person name="Sheffer M.M."/>
            <person name="Hoppe A."/>
            <person name="Krehenwinkel H."/>
            <person name="Uhl G."/>
            <person name="Kuss A.W."/>
            <person name="Jensen L."/>
            <person name="Jensen C."/>
            <person name="Gillespie R.G."/>
            <person name="Hoff K.J."/>
            <person name="Prost S."/>
        </authorList>
    </citation>
    <scope>NUCLEOTIDE SEQUENCE</scope>
</reference>
<evidence type="ECO:0000256" key="1">
    <source>
        <dbReference type="SAM" id="MobiDB-lite"/>
    </source>
</evidence>
<protein>
    <recommendedName>
        <fullName evidence="6">Reverse transcriptase domain-containing protein</fullName>
    </recommendedName>
</protein>
<feature type="compositionally biased region" description="Low complexity" evidence="1">
    <location>
        <begin position="378"/>
        <end position="391"/>
    </location>
</feature>
<feature type="region of interest" description="Disordered" evidence="1">
    <location>
        <begin position="353"/>
        <end position="426"/>
    </location>
</feature>